<evidence type="ECO:0000256" key="10">
    <source>
        <dbReference type="ARBA" id="ARBA00030717"/>
    </source>
</evidence>
<keyword evidence="9 12" id="KW-0456">Lyase</keyword>
<dbReference type="GO" id="GO:0005829">
    <property type="term" value="C:cytosol"/>
    <property type="evidence" value="ECO:0007669"/>
    <property type="project" value="TreeGrafter"/>
</dbReference>
<dbReference type="InterPro" id="IPR019468">
    <property type="entry name" value="AdenyloSucc_lyase_C"/>
</dbReference>
<dbReference type="Pfam" id="PF10397">
    <property type="entry name" value="ADSL_C"/>
    <property type="match status" value="1"/>
</dbReference>
<dbReference type="AlphaFoldDB" id="A0AAD5RKB1"/>
<evidence type="ECO:0000256" key="2">
    <source>
        <dbReference type="ARBA" id="ARBA00004706"/>
    </source>
</evidence>
<dbReference type="InterPro" id="IPR020557">
    <property type="entry name" value="Fumarate_lyase_CS"/>
</dbReference>
<comment type="caution">
    <text evidence="14">The sequence shown here is derived from an EMBL/GenBank/DDBJ whole genome shotgun (WGS) entry which is preliminary data.</text>
</comment>
<evidence type="ECO:0000256" key="9">
    <source>
        <dbReference type="ARBA" id="ARBA00023239"/>
    </source>
</evidence>
<evidence type="ECO:0000256" key="8">
    <source>
        <dbReference type="ARBA" id="ARBA00022755"/>
    </source>
</evidence>
<feature type="domain" description="Adenylosuccinate lyase C-terminal" evidence="13">
    <location>
        <begin position="374"/>
        <end position="458"/>
    </location>
</feature>
<dbReference type="PANTHER" id="PTHR43172">
    <property type="entry name" value="ADENYLOSUCCINATE LYASE"/>
    <property type="match status" value="1"/>
</dbReference>
<evidence type="ECO:0000259" key="13">
    <source>
        <dbReference type="SMART" id="SM00998"/>
    </source>
</evidence>
<evidence type="ECO:0000256" key="3">
    <source>
        <dbReference type="ARBA" id="ARBA00004734"/>
    </source>
</evidence>
<dbReference type="GO" id="GO:0070626">
    <property type="term" value="F:(S)-2-(5-amino-1-(5-phospho-D-ribosyl)imidazole-4-carboxamido) succinate lyase (fumarate-forming) activity"/>
    <property type="evidence" value="ECO:0007669"/>
    <property type="project" value="TreeGrafter"/>
</dbReference>
<dbReference type="PROSITE" id="PS00163">
    <property type="entry name" value="FUMARATE_LYASES"/>
    <property type="match status" value="1"/>
</dbReference>
<evidence type="ECO:0000256" key="12">
    <source>
        <dbReference type="RuleBase" id="RU361172"/>
    </source>
</evidence>
<dbReference type="InterPro" id="IPR022761">
    <property type="entry name" value="Fumarate_lyase_N"/>
</dbReference>
<evidence type="ECO:0000313" key="14">
    <source>
        <dbReference type="EMBL" id="KAJ2895852.1"/>
    </source>
</evidence>
<dbReference type="FunFam" id="1.10.275.60:FF:000001">
    <property type="entry name" value="Adenylosuccinate lyase"/>
    <property type="match status" value="1"/>
</dbReference>
<dbReference type="InterPro" id="IPR004769">
    <property type="entry name" value="Pur_lyase"/>
</dbReference>
<evidence type="ECO:0000256" key="11">
    <source>
        <dbReference type="ARBA" id="ARBA00047513"/>
    </source>
</evidence>
<organism evidence="14 15">
    <name type="scientific">Zalerion maritima</name>
    <dbReference type="NCBI Taxonomy" id="339359"/>
    <lineage>
        <taxon>Eukaryota</taxon>
        <taxon>Fungi</taxon>
        <taxon>Dikarya</taxon>
        <taxon>Ascomycota</taxon>
        <taxon>Pezizomycotina</taxon>
        <taxon>Sordariomycetes</taxon>
        <taxon>Lulworthiomycetidae</taxon>
        <taxon>Lulworthiales</taxon>
        <taxon>Lulworthiaceae</taxon>
        <taxon>Zalerion</taxon>
    </lineage>
</organism>
<dbReference type="EC" id="4.3.2.2" evidence="6 12"/>
<dbReference type="GO" id="GO:0044208">
    <property type="term" value="P:'de novo' AMP biosynthetic process"/>
    <property type="evidence" value="ECO:0007669"/>
    <property type="project" value="TreeGrafter"/>
</dbReference>
<dbReference type="InterPro" id="IPR008948">
    <property type="entry name" value="L-Aspartase-like"/>
</dbReference>
<dbReference type="InterPro" id="IPR000362">
    <property type="entry name" value="Fumarate_lyase_fam"/>
</dbReference>
<dbReference type="SMART" id="SM00998">
    <property type="entry name" value="ADSL_C"/>
    <property type="match status" value="1"/>
</dbReference>
<evidence type="ECO:0000256" key="5">
    <source>
        <dbReference type="ARBA" id="ARBA00011668"/>
    </source>
</evidence>
<dbReference type="Gene3D" id="1.10.40.30">
    <property type="entry name" value="Fumarase/aspartase (C-terminal domain)"/>
    <property type="match status" value="1"/>
</dbReference>
<dbReference type="NCBIfam" id="TIGR00928">
    <property type="entry name" value="purB"/>
    <property type="match status" value="1"/>
</dbReference>
<evidence type="ECO:0000256" key="1">
    <source>
        <dbReference type="ARBA" id="ARBA00000598"/>
    </source>
</evidence>
<dbReference type="PANTHER" id="PTHR43172:SF1">
    <property type="entry name" value="ADENYLOSUCCINATE LYASE"/>
    <property type="match status" value="1"/>
</dbReference>
<evidence type="ECO:0000256" key="7">
    <source>
        <dbReference type="ARBA" id="ARBA00017058"/>
    </source>
</evidence>
<name>A0AAD5RKB1_9PEZI</name>
<dbReference type="Gene3D" id="1.20.200.10">
    <property type="entry name" value="Fumarase/aspartase (Central domain)"/>
    <property type="match status" value="1"/>
</dbReference>
<keyword evidence="15" id="KW-1185">Reference proteome</keyword>
<dbReference type="Gene3D" id="1.10.275.60">
    <property type="match status" value="1"/>
</dbReference>
<dbReference type="GO" id="GO:0004018">
    <property type="term" value="F:N6-(1,2-dicarboxyethyl)AMP AMP-lyase (fumarate-forming) activity"/>
    <property type="evidence" value="ECO:0007669"/>
    <property type="project" value="InterPro"/>
</dbReference>
<keyword evidence="8 12" id="KW-0658">Purine biosynthesis</keyword>
<comment type="subunit">
    <text evidence="5">Homotetramer. Residues from neighboring subunits contribute catalytic and substrate-binding residues to each active site.</text>
</comment>
<reference evidence="14" key="1">
    <citation type="submission" date="2022-07" db="EMBL/GenBank/DDBJ databases">
        <title>Draft genome sequence of Zalerion maritima ATCC 34329, a (micro)plastics degrading marine fungus.</title>
        <authorList>
            <person name="Paco A."/>
            <person name="Goncalves M.F.M."/>
            <person name="Rocha-Santos T.A.P."/>
            <person name="Alves A."/>
        </authorList>
    </citation>
    <scope>NUCLEOTIDE SEQUENCE</scope>
    <source>
        <strain evidence="14">ATCC 34329</strain>
    </source>
</reference>
<evidence type="ECO:0000256" key="4">
    <source>
        <dbReference type="ARBA" id="ARBA00008273"/>
    </source>
</evidence>
<dbReference type="SUPFAM" id="SSF48557">
    <property type="entry name" value="L-aspartase-like"/>
    <property type="match status" value="1"/>
</dbReference>
<sequence length="485" mass="54850">MSSRDIYQTPLNSRYASDEMKQIFSARTRANTWRKLWLWLAEAEHELGIPNITDEALEQMRTNINMTDESFVVAAEEEKRRRHDVMAHVHAFGQLAPKAAGIIHLGATSCYVTDNADLIFLRDALDVVLPKLAKVINNLSKFAMQYKDLPTLGYTHYQPAQMITVGKRAAQWVQEFMMDLEDIELVREALKFRGAQGTTGTQASFMEIFHGDQAKIDKLNEILCKKAGFPSCYDISTQTYTRKVDLRVANALSALGATAQRMAADIRHLASQKEMEEPFEKDQIGSSAMAYKRNPMRCERICALGRKLGTVNANFSATFINQWFERTLDDSAIRRMDIPEMFLLADSILIGLDNVTNGLVVYPARINAHVMEELPFMATENILMKLAEHGVSRQEGHEEIRVLSHQASAVVKQQGGKNDLVERMKKSEFFKPVWDQIDAMLEPKLFIGRSPEIVDKFCGPNSVVEKKLAKYKSYIDNTATAQLSV</sequence>
<gene>
    <name evidence="14" type="ORF">MKZ38_006136</name>
</gene>
<comment type="catalytic activity">
    <reaction evidence="1 12">
        <text>(2S)-2-[5-amino-1-(5-phospho-beta-D-ribosyl)imidazole-4-carboxamido]succinate = 5-amino-1-(5-phospho-beta-D-ribosyl)imidazole-4-carboxamide + fumarate</text>
        <dbReference type="Rhea" id="RHEA:23920"/>
        <dbReference type="ChEBI" id="CHEBI:29806"/>
        <dbReference type="ChEBI" id="CHEBI:58443"/>
        <dbReference type="ChEBI" id="CHEBI:58475"/>
        <dbReference type="EC" id="4.3.2.2"/>
    </reaction>
</comment>
<dbReference type="CDD" id="cd03302">
    <property type="entry name" value="Adenylsuccinate_lyase_2"/>
    <property type="match status" value="1"/>
</dbReference>
<dbReference type="EMBL" id="JAKWBI020000371">
    <property type="protein sequence ID" value="KAJ2895852.1"/>
    <property type="molecule type" value="Genomic_DNA"/>
</dbReference>
<proteinExistence type="inferred from homology"/>
<dbReference type="FunFam" id="1.10.40.30:FF:000005">
    <property type="entry name" value="Adenylosuccinate lyase"/>
    <property type="match status" value="1"/>
</dbReference>
<comment type="pathway">
    <text evidence="2 12">Purine metabolism; IMP biosynthesis via de novo pathway; 5-amino-1-(5-phospho-D-ribosyl)imidazole-4-carboxamide from 5-amino-1-(5-phospho-D-ribosyl)imidazole-4-carboxylate: step 2/2.</text>
</comment>
<accession>A0AAD5RKB1</accession>
<comment type="pathway">
    <text evidence="3 12">Purine metabolism; AMP biosynthesis via de novo pathway; AMP from IMP: step 2/2.</text>
</comment>
<evidence type="ECO:0000256" key="6">
    <source>
        <dbReference type="ARBA" id="ARBA00012339"/>
    </source>
</evidence>
<dbReference type="Pfam" id="PF00206">
    <property type="entry name" value="Lyase_1"/>
    <property type="match status" value="1"/>
</dbReference>
<comment type="similarity">
    <text evidence="4 12">Belongs to the lyase 1 family. Adenylosuccinate lyase subfamily.</text>
</comment>
<dbReference type="Proteomes" id="UP001201980">
    <property type="component" value="Unassembled WGS sequence"/>
</dbReference>
<protein>
    <recommendedName>
        <fullName evidence="7 12">Adenylosuccinate lyase</fullName>
        <shortName evidence="12">ASL</shortName>
        <ecNumber evidence="6 12">4.3.2.2</ecNumber>
    </recommendedName>
    <alternativeName>
        <fullName evidence="10 12">Adenylosuccinase</fullName>
    </alternativeName>
</protein>
<evidence type="ECO:0000313" key="15">
    <source>
        <dbReference type="Proteomes" id="UP001201980"/>
    </source>
</evidence>
<dbReference type="PRINTS" id="PR00149">
    <property type="entry name" value="FUMRATELYASE"/>
</dbReference>
<comment type="catalytic activity">
    <reaction evidence="11 12">
        <text>N(6)-(1,2-dicarboxyethyl)-AMP = fumarate + AMP</text>
        <dbReference type="Rhea" id="RHEA:16853"/>
        <dbReference type="ChEBI" id="CHEBI:29806"/>
        <dbReference type="ChEBI" id="CHEBI:57567"/>
        <dbReference type="ChEBI" id="CHEBI:456215"/>
        <dbReference type="EC" id="4.3.2.2"/>
    </reaction>
</comment>